<dbReference type="NCBIfam" id="TIGR00765">
    <property type="entry name" value="yihY_not_rbn"/>
    <property type="match status" value="1"/>
</dbReference>
<accession>A0A3Q9FQ79</accession>
<dbReference type="Pfam" id="PF03631">
    <property type="entry name" value="Virul_fac_BrkB"/>
    <property type="match status" value="1"/>
</dbReference>
<feature type="transmembrane region" description="Helical" evidence="6">
    <location>
        <begin position="204"/>
        <end position="227"/>
    </location>
</feature>
<protein>
    <submittedName>
        <fullName evidence="7">YihY/virulence factor BrkB family protein</fullName>
    </submittedName>
</protein>
<feature type="transmembrane region" description="Helical" evidence="6">
    <location>
        <begin position="122"/>
        <end position="142"/>
    </location>
</feature>
<feature type="transmembrane region" description="Helical" evidence="6">
    <location>
        <begin position="163"/>
        <end position="184"/>
    </location>
</feature>
<dbReference type="OrthoDB" id="977385at2"/>
<keyword evidence="4 6" id="KW-1133">Transmembrane helix</keyword>
<gene>
    <name evidence="7" type="ORF">EI427_14805</name>
</gene>
<dbReference type="InterPro" id="IPR017039">
    <property type="entry name" value="Virul_fac_BrkB"/>
</dbReference>
<organism evidence="7 8">
    <name type="scientific">Flammeovirga pectinis</name>
    <dbReference type="NCBI Taxonomy" id="2494373"/>
    <lineage>
        <taxon>Bacteria</taxon>
        <taxon>Pseudomonadati</taxon>
        <taxon>Bacteroidota</taxon>
        <taxon>Cytophagia</taxon>
        <taxon>Cytophagales</taxon>
        <taxon>Flammeovirgaceae</taxon>
        <taxon>Flammeovirga</taxon>
    </lineage>
</organism>
<evidence type="ECO:0000256" key="4">
    <source>
        <dbReference type="ARBA" id="ARBA00022989"/>
    </source>
</evidence>
<sequence length="318" mass="36302">MGLTKKKIKTTLESNDLYKKVIHYLSNSRVPHTEVSFYVFSKALIARVDQNDLLQRSQAIAYSFSLAMLPFIIFFSTLLSYIPSDQVDVMFKIFREEMLPQYVYQAIEGPILDLSGRSRGGLLSFGFVGATYVATTGMRTLMNAFNSCYHLEDKRSLFKQFRVALNLTLLFLITLFISSFILISGKHLLEHLHEIGFLNNQFTIYSLLTLRVLLIVLLFFFNVSLIFRFAPSEVMKKRIFNPGSVVATTLSIVVSLLFGLYLDTFNSYDILYGSLGAIMGLMGWIFIIAMILLIGFQINTTIEEAQLWTESNPPEEFR</sequence>
<dbReference type="PANTHER" id="PTHR30213">
    <property type="entry name" value="INNER MEMBRANE PROTEIN YHJD"/>
    <property type="match status" value="1"/>
</dbReference>
<keyword evidence="8" id="KW-1185">Reference proteome</keyword>
<feature type="transmembrane region" description="Helical" evidence="6">
    <location>
        <begin position="239"/>
        <end position="262"/>
    </location>
</feature>
<name>A0A3Q9FQ79_9BACT</name>
<evidence type="ECO:0000256" key="1">
    <source>
        <dbReference type="ARBA" id="ARBA00004651"/>
    </source>
</evidence>
<evidence type="ECO:0000256" key="2">
    <source>
        <dbReference type="ARBA" id="ARBA00022475"/>
    </source>
</evidence>
<evidence type="ECO:0000313" key="7">
    <source>
        <dbReference type="EMBL" id="AZQ63455.1"/>
    </source>
</evidence>
<keyword evidence="5 6" id="KW-0472">Membrane</keyword>
<comment type="subcellular location">
    <subcellularLocation>
        <location evidence="1">Cell membrane</location>
        <topology evidence="1">Multi-pass membrane protein</topology>
    </subcellularLocation>
</comment>
<dbReference type="KEGG" id="fll:EI427_14805"/>
<dbReference type="AlphaFoldDB" id="A0A3Q9FQ79"/>
<evidence type="ECO:0000313" key="8">
    <source>
        <dbReference type="Proteomes" id="UP000267268"/>
    </source>
</evidence>
<dbReference type="GO" id="GO:0005886">
    <property type="term" value="C:plasma membrane"/>
    <property type="evidence" value="ECO:0007669"/>
    <property type="project" value="UniProtKB-SubCell"/>
</dbReference>
<feature type="transmembrane region" description="Helical" evidence="6">
    <location>
        <begin position="59"/>
        <end position="82"/>
    </location>
</feature>
<dbReference type="PANTHER" id="PTHR30213:SF0">
    <property type="entry name" value="UPF0761 MEMBRANE PROTEIN YIHY"/>
    <property type="match status" value="1"/>
</dbReference>
<evidence type="ECO:0000256" key="3">
    <source>
        <dbReference type="ARBA" id="ARBA00022692"/>
    </source>
</evidence>
<dbReference type="PIRSF" id="PIRSF035875">
    <property type="entry name" value="RNase_BN"/>
    <property type="match status" value="1"/>
</dbReference>
<reference evidence="7 8" key="1">
    <citation type="submission" date="2018-12" db="EMBL/GenBank/DDBJ databases">
        <title>Flammeovirga pectinis sp. nov., isolated from the gut of the Korean scallop, Patinopecten yessoensis.</title>
        <authorList>
            <person name="Bae J.-W."/>
            <person name="Jeong Y.-S."/>
            <person name="Kang W."/>
        </authorList>
    </citation>
    <scope>NUCLEOTIDE SEQUENCE [LARGE SCALE GENOMIC DNA]</scope>
    <source>
        <strain evidence="7 8">L12M1</strain>
    </source>
</reference>
<dbReference type="EMBL" id="CP034562">
    <property type="protein sequence ID" value="AZQ63455.1"/>
    <property type="molecule type" value="Genomic_DNA"/>
</dbReference>
<keyword evidence="2" id="KW-1003">Cell membrane</keyword>
<dbReference type="Proteomes" id="UP000267268">
    <property type="component" value="Chromosome 1"/>
</dbReference>
<evidence type="ECO:0000256" key="5">
    <source>
        <dbReference type="ARBA" id="ARBA00023136"/>
    </source>
</evidence>
<proteinExistence type="predicted"/>
<keyword evidence="3 6" id="KW-0812">Transmembrane</keyword>
<evidence type="ECO:0000256" key="6">
    <source>
        <dbReference type="SAM" id="Phobius"/>
    </source>
</evidence>
<feature type="transmembrane region" description="Helical" evidence="6">
    <location>
        <begin position="274"/>
        <end position="296"/>
    </location>
</feature>